<dbReference type="CDD" id="cd00475">
    <property type="entry name" value="Cis_IPPS"/>
    <property type="match status" value="1"/>
</dbReference>
<dbReference type="AlphaFoldDB" id="A0A3D8SWC3"/>
<dbReference type="NCBIfam" id="TIGR00055">
    <property type="entry name" value="uppS"/>
    <property type="match status" value="1"/>
</dbReference>
<comment type="similarity">
    <text evidence="1 3">Belongs to the UPP synthase family.</text>
</comment>
<evidence type="ECO:0000313" key="6">
    <source>
        <dbReference type="Proteomes" id="UP000256690"/>
    </source>
</evidence>
<dbReference type="Proteomes" id="UP000256690">
    <property type="component" value="Unassembled WGS sequence"/>
</dbReference>
<feature type="region of interest" description="Disordered" evidence="4">
    <location>
        <begin position="1"/>
        <end position="23"/>
    </location>
</feature>
<dbReference type="PANTHER" id="PTHR10291">
    <property type="entry name" value="DEHYDRODOLICHYL DIPHOSPHATE SYNTHASE FAMILY MEMBER"/>
    <property type="match status" value="1"/>
</dbReference>
<keyword evidence="6" id="KW-1185">Reference proteome</keyword>
<name>A0A3D8SWC3_9EURO</name>
<dbReference type="InterPro" id="IPR018520">
    <property type="entry name" value="UPP_synth-like_CS"/>
</dbReference>
<dbReference type="EMBL" id="PVWQ01000002">
    <property type="protein sequence ID" value="RDW90559.1"/>
    <property type="molecule type" value="Genomic_DNA"/>
</dbReference>
<dbReference type="Pfam" id="PF01255">
    <property type="entry name" value="Prenyltransf"/>
    <property type="match status" value="1"/>
</dbReference>
<reference evidence="5 6" key="1">
    <citation type="journal article" date="2018" name="IMA Fungus">
        <title>IMA Genome-F 9: Draft genome sequence of Annulohypoxylon stygium, Aspergillus mulundensis, Berkeleyomyces basicola (syn. Thielaviopsis basicola), Ceratocystis smalleyi, two Cercospora beticola strains, Coleophoma cylindrospora, Fusarium fracticaudum, Phialophora cf. hyalina, and Morchella septimelata.</title>
        <authorList>
            <person name="Wingfield B.D."/>
            <person name="Bills G.F."/>
            <person name="Dong Y."/>
            <person name="Huang W."/>
            <person name="Nel W.J."/>
            <person name="Swalarsk-Parry B.S."/>
            <person name="Vaghefi N."/>
            <person name="Wilken P.M."/>
            <person name="An Z."/>
            <person name="de Beer Z.W."/>
            <person name="De Vos L."/>
            <person name="Chen L."/>
            <person name="Duong T.A."/>
            <person name="Gao Y."/>
            <person name="Hammerbacher A."/>
            <person name="Kikkert J.R."/>
            <person name="Li Y."/>
            <person name="Li H."/>
            <person name="Li K."/>
            <person name="Li Q."/>
            <person name="Liu X."/>
            <person name="Ma X."/>
            <person name="Naidoo K."/>
            <person name="Pethybridge S.J."/>
            <person name="Sun J."/>
            <person name="Steenkamp E.T."/>
            <person name="van der Nest M.A."/>
            <person name="van Wyk S."/>
            <person name="Wingfield M.J."/>
            <person name="Xiong C."/>
            <person name="Yue Q."/>
            <person name="Zhang X."/>
        </authorList>
    </citation>
    <scope>NUCLEOTIDE SEQUENCE [LARGE SCALE GENOMIC DNA]</scope>
    <source>
        <strain evidence="5 6">DSM 5745</strain>
    </source>
</reference>
<protein>
    <recommendedName>
        <fullName evidence="3">Alkyl transferase</fullName>
        <ecNumber evidence="3">2.5.1.-</ecNumber>
    </recommendedName>
</protein>
<gene>
    <name evidence="5" type="ORF">DSM5745_02334</name>
</gene>
<dbReference type="InterPro" id="IPR036424">
    <property type="entry name" value="UPP_synth-like_sf"/>
</dbReference>
<dbReference type="InterPro" id="IPR001441">
    <property type="entry name" value="UPP_synth-like"/>
</dbReference>
<dbReference type="GO" id="GO:0045547">
    <property type="term" value="F:ditrans,polycis-polyprenyl diphosphate synthase [(2E,6E)-farnesyl diphosphate specific] activity"/>
    <property type="evidence" value="ECO:0007669"/>
    <property type="project" value="TreeGrafter"/>
</dbReference>
<evidence type="ECO:0000256" key="3">
    <source>
        <dbReference type="RuleBase" id="RU363018"/>
    </source>
</evidence>
<comment type="caution">
    <text evidence="5">The sequence shown here is derived from an EMBL/GenBank/DDBJ whole genome shotgun (WGS) entry which is preliminary data.</text>
</comment>
<dbReference type="GO" id="GO:1904423">
    <property type="term" value="C:dehydrodolichyl diphosphate synthase complex"/>
    <property type="evidence" value="ECO:0007669"/>
    <property type="project" value="TreeGrafter"/>
</dbReference>
<dbReference type="PANTHER" id="PTHR10291:SF43">
    <property type="entry name" value="DEHYDRODOLICHYL DIPHOSPHATE SYNTHASE COMPLEX SUBUNIT DHDDS"/>
    <property type="match status" value="1"/>
</dbReference>
<organism evidence="5 6">
    <name type="scientific">Aspergillus mulundensis</name>
    <dbReference type="NCBI Taxonomy" id="1810919"/>
    <lineage>
        <taxon>Eukaryota</taxon>
        <taxon>Fungi</taxon>
        <taxon>Dikarya</taxon>
        <taxon>Ascomycota</taxon>
        <taxon>Pezizomycotina</taxon>
        <taxon>Eurotiomycetes</taxon>
        <taxon>Eurotiomycetidae</taxon>
        <taxon>Eurotiales</taxon>
        <taxon>Aspergillaceae</taxon>
        <taxon>Aspergillus</taxon>
        <taxon>Aspergillus subgen. Nidulantes</taxon>
    </lineage>
</organism>
<sequence length="282" mass="31318">MSDGTSIEEMSLPTPSDKPKPTGFHPMAWISSSLQEIITEGLQQSATSRGILRHIACELDGNRRWARSRGVPVSAGHRQGAETMTQIVETAFGCGVQALTLYIFSIENFKRSADEIQSIMAILADCLSRLSDSENGLARRQGFAIRVLGNLKLLDDDMQAVVRRTVESTKDNGARTLNFCIAYTSRYEITAAVRKTVIDACATRDKQDPTTISVDDINANMMTADCPPVDLLIRTSGTTRLSDFFMWQCNGSTDIVFTQTLWPEFGPLRLLFVIWKWQNGLL</sequence>
<dbReference type="GO" id="GO:0005811">
    <property type="term" value="C:lipid droplet"/>
    <property type="evidence" value="ECO:0007669"/>
    <property type="project" value="TreeGrafter"/>
</dbReference>
<accession>A0A3D8SWC3</accession>
<evidence type="ECO:0000313" key="5">
    <source>
        <dbReference type="EMBL" id="RDW90559.1"/>
    </source>
</evidence>
<evidence type="ECO:0000256" key="1">
    <source>
        <dbReference type="ARBA" id="ARBA00005432"/>
    </source>
</evidence>
<dbReference type="PROSITE" id="PS01066">
    <property type="entry name" value="UPP_SYNTHASE"/>
    <property type="match status" value="1"/>
</dbReference>
<evidence type="ECO:0000256" key="4">
    <source>
        <dbReference type="SAM" id="MobiDB-lite"/>
    </source>
</evidence>
<dbReference type="OrthoDB" id="4173905at2759"/>
<dbReference type="Gene3D" id="3.40.1180.10">
    <property type="entry name" value="Decaprenyl diphosphate synthase-like"/>
    <property type="match status" value="1"/>
</dbReference>
<dbReference type="EC" id="2.5.1.-" evidence="3"/>
<dbReference type="GO" id="GO:0005783">
    <property type="term" value="C:endoplasmic reticulum"/>
    <property type="evidence" value="ECO:0007669"/>
    <property type="project" value="TreeGrafter"/>
</dbReference>
<dbReference type="GO" id="GO:0016020">
    <property type="term" value="C:membrane"/>
    <property type="evidence" value="ECO:0007669"/>
    <property type="project" value="TreeGrafter"/>
</dbReference>
<evidence type="ECO:0000256" key="2">
    <source>
        <dbReference type="ARBA" id="ARBA00022679"/>
    </source>
</evidence>
<dbReference type="RefSeq" id="XP_026607513.1">
    <property type="nucleotide sequence ID" value="XM_026744350.1"/>
</dbReference>
<dbReference type="GO" id="GO:0016094">
    <property type="term" value="P:polyprenol biosynthetic process"/>
    <property type="evidence" value="ECO:0007669"/>
    <property type="project" value="TreeGrafter"/>
</dbReference>
<keyword evidence="2 3" id="KW-0808">Transferase</keyword>
<proteinExistence type="inferred from homology"/>
<dbReference type="SUPFAM" id="SSF64005">
    <property type="entry name" value="Undecaprenyl diphosphate synthase"/>
    <property type="match status" value="1"/>
</dbReference>
<dbReference type="STRING" id="1810919.A0A3D8SWC3"/>
<dbReference type="GeneID" id="38112704"/>